<gene>
    <name evidence="2" type="ORF">R3P38DRAFT_1961162</name>
</gene>
<reference evidence="2 3" key="1">
    <citation type="journal article" date="2024" name="J Genomics">
        <title>Draft genome sequencing and assembly of Favolaschia claudopus CIRM-BRFM 2984 isolated from oak limbs.</title>
        <authorList>
            <person name="Navarro D."/>
            <person name="Drula E."/>
            <person name="Chaduli D."/>
            <person name="Cazenave R."/>
            <person name="Ahrendt S."/>
            <person name="Wang J."/>
            <person name="Lipzen A."/>
            <person name="Daum C."/>
            <person name="Barry K."/>
            <person name="Grigoriev I.V."/>
            <person name="Favel A."/>
            <person name="Rosso M.N."/>
            <person name="Martin F."/>
        </authorList>
    </citation>
    <scope>NUCLEOTIDE SEQUENCE [LARGE SCALE GENOMIC DNA]</scope>
    <source>
        <strain evidence="2 3">CIRM-BRFM 2984</strain>
    </source>
</reference>
<sequence>MLYSLMACPLAGICLDPFAGALVYIASGAACRRPAASSPLTQERHFIVYKAGVGHSLAHACTATACFPAPALLATSIEVLPYTVSFWDILRCTLPRRLRPFTMRWLRLGRRNALNIFINLRHTFVFISSHLDLDRLSSACVSTPTSTCVLLDLLFFRERCSRLFPTSAHFPPPPTAPPHPSQPPSAGAFVVRLAYPPLRHSEIPAFACRIHKRHSH</sequence>
<evidence type="ECO:0000256" key="1">
    <source>
        <dbReference type="SAM" id="SignalP"/>
    </source>
</evidence>
<name>A0AAV9ZZ32_9AGAR</name>
<evidence type="ECO:0000313" key="3">
    <source>
        <dbReference type="Proteomes" id="UP001362999"/>
    </source>
</evidence>
<evidence type="ECO:0000313" key="2">
    <source>
        <dbReference type="EMBL" id="KAK6996396.1"/>
    </source>
</evidence>
<keyword evidence="1" id="KW-0732">Signal</keyword>
<dbReference type="AlphaFoldDB" id="A0AAV9ZZ32"/>
<feature type="chain" id="PRO_5043732112" evidence="1">
    <location>
        <begin position="22"/>
        <end position="216"/>
    </location>
</feature>
<keyword evidence="3" id="KW-1185">Reference proteome</keyword>
<accession>A0AAV9ZZ32</accession>
<dbReference type="EMBL" id="JAWWNJ010000097">
    <property type="protein sequence ID" value="KAK6996396.1"/>
    <property type="molecule type" value="Genomic_DNA"/>
</dbReference>
<feature type="signal peptide" evidence="1">
    <location>
        <begin position="1"/>
        <end position="21"/>
    </location>
</feature>
<proteinExistence type="predicted"/>
<dbReference type="Proteomes" id="UP001362999">
    <property type="component" value="Unassembled WGS sequence"/>
</dbReference>
<comment type="caution">
    <text evidence="2">The sequence shown here is derived from an EMBL/GenBank/DDBJ whole genome shotgun (WGS) entry which is preliminary data.</text>
</comment>
<protein>
    <submittedName>
        <fullName evidence="2">Uncharacterized protein</fullName>
    </submittedName>
</protein>
<organism evidence="2 3">
    <name type="scientific">Favolaschia claudopus</name>
    <dbReference type="NCBI Taxonomy" id="2862362"/>
    <lineage>
        <taxon>Eukaryota</taxon>
        <taxon>Fungi</taxon>
        <taxon>Dikarya</taxon>
        <taxon>Basidiomycota</taxon>
        <taxon>Agaricomycotina</taxon>
        <taxon>Agaricomycetes</taxon>
        <taxon>Agaricomycetidae</taxon>
        <taxon>Agaricales</taxon>
        <taxon>Marasmiineae</taxon>
        <taxon>Mycenaceae</taxon>
        <taxon>Favolaschia</taxon>
    </lineage>
</organism>